<organism evidence="1 2">
    <name type="scientific">Neurospora tetraspora</name>
    <dbReference type="NCBI Taxonomy" id="94610"/>
    <lineage>
        <taxon>Eukaryota</taxon>
        <taxon>Fungi</taxon>
        <taxon>Dikarya</taxon>
        <taxon>Ascomycota</taxon>
        <taxon>Pezizomycotina</taxon>
        <taxon>Sordariomycetes</taxon>
        <taxon>Sordariomycetidae</taxon>
        <taxon>Sordariales</taxon>
        <taxon>Sordariaceae</taxon>
        <taxon>Neurospora</taxon>
    </lineage>
</organism>
<evidence type="ECO:0000313" key="1">
    <source>
        <dbReference type="EMBL" id="KAK3344737.1"/>
    </source>
</evidence>
<keyword evidence="2" id="KW-1185">Reference proteome</keyword>
<gene>
    <name evidence="1" type="ORF">B0H65DRAFT_508576</name>
</gene>
<dbReference type="Proteomes" id="UP001278500">
    <property type="component" value="Unassembled WGS sequence"/>
</dbReference>
<comment type="caution">
    <text evidence="1">The sequence shown here is derived from an EMBL/GenBank/DDBJ whole genome shotgun (WGS) entry which is preliminary data.</text>
</comment>
<accession>A0AAE0MSL1</accession>
<name>A0AAE0MSL1_9PEZI</name>
<protein>
    <submittedName>
        <fullName evidence="1">Uncharacterized protein</fullName>
    </submittedName>
</protein>
<dbReference type="RefSeq" id="XP_062681350.1">
    <property type="nucleotide sequence ID" value="XM_062828234.1"/>
</dbReference>
<reference evidence="1" key="2">
    <citation type="submission" date="2023-06" db="EMBL/GenBank/DDBJ databases">
        <authorList>
            <consortium name="Lawrence Berkeley National Laboratory"/>
            <person name="Haridas S."/>
            <person name="Hensen N."/>
            <person name="Bonometti L."/>
            <person name="Westerberg I."/>
            <person name="Brannstrom I.O."/>
            <person name="Guillou S."/>
            <person name="Cros-Aarteil S."/>
            <person name="Calhoun S."/>
            <person name="Kuo A."/>
            <person name="Mondo S."/>
            <person name="Pangilinan J."/>
            <person name="Riley R."/>
            <person name="Labutti K."/>
            <person name="Andreopoulos B."/>
            <person name="Lipzen A."/>
            <person name="Chen C."/>
            <person name="Yanf M."/>
            <person name="Daum C."/>
            <person name="Ng V."/>
            <person name="Clum A."/>
            <person name="Steindorff A."/>
            <person name="Ohm R."/>
            <person name="Martin F."/>
            <person name="Silar P."/>
            <person name="Natvig D."/>
            <person name="Lalanne C."/>
            <person name="Gautier V."/>
            <person name="Ament-Velasquez S.L."/>
            <person name="Kruys A."/>
            <person name="Hutchinson M.I."/>
            <person name="Powell A.J."/>
            <person name="Barry K."/>
            <person name="Miller A.N."/>
            <person name="Grigoriev I.V."/>
            <person name="Debuchy R."/>
            <person name="Gladieux P."/>
            <person name="Thoren M.H."/>
            <person name="Johannesson H."/>
        </authorList>
    </citation>
    <scope>NUCLEOTIDE SEQUENCE</scope>
    <source>
        <strain evidence="1">CBS 560.94</strain>
    </source>
</reference>
<dbReference type="GeneID" id="87865388"/>
<reference evidence="1" key="1">
    <citation type="journal article" date="2023" name="Mol. Phylogenet. Evol.">
        <title>Genome-scale phylogeny and comparative genomics of the fungal order Sordariales.</title>
        <authorList>
            <person name="Hensen N."/>
            <person name="Bonometti L."/>
            <person name="Westerberg I."/>
            <person name="Brannstrom I.O."/>
            <person name="Guillou S."/>
            <person name="Cros-Aarteil S."/>
            <person name="Calhoun S."/>
            <person name="Haridas S."/>
            <person name="Kuo A."/>
            <person name="Mondo S."/>
            <person name="Pangilinan J."/>
            <person name="Riley R."/>
            <person name="LaButti K."/>
            <person name="Andreopoulos B."/>
            <person name="Lipzen A."/>
            <person name="Chen C."/>
            <person name="Yan M."/>
            <person name="Daum C."/>
            <person name="Ng V."/>
            <person name="Clum A."/>
            <person name="Steindorff A."/>
            <person name="Ohm R.A."/>
            <person name="Martin F."/>
            <person name="Silar P."/>
            <person name="Natvig D.O."/>
            <person name="Lalanne C."/>
            <person name="Gautier V."/>
            <person name="Ament-Velasquez S.L."/>
            <person name="Kruys A."/>
            <person name="Hutchinson M.I."/>
            <person name="Powell A.J."/>
            <person name="Barry K."/>
            <person name="Miller A.N."/>
            <person name="Grigoriev I.V."/>
            <person name="Debuchy R."/>
            <person name="Gladieux P."/>
            <person name="Hiltunen Thoren M."/>
            <person name="Johannesson H."/>
        </authorList>
    </citation>
    <scope>NUCLEOTIDE SEQUENCE</scope>
    <source>
        <strain evidence="1">CBS 560.94</strain>
    </source>
</reference>
<sequence>MKPRLGVDLFSLESSWKSKSSTMSQPALENNRPDLVPAHVLCSRCSRVTNKSTFIQLLLSGNHKQIEREKRMNNTTETFVHSRSVRDILSSASAGCHLCSIISTSQKIDPNNLDREDPQQGVIQAYLRSDSYKRDSDKGWFYYVYLSIEDVSWLRIPEEAAENYELLDGILHEQLPLPRHRWTRPIDDLKILPIKGL</sequence>
<dbReference type="AlphaFoldDB" id="A0AAE0MSL1"/>
<evidence type="ECO:0000313" key="2">
    <source>
        <dbReference type="Proteomes" id="UP001278500"/>
    </source>
</evidence>
<dbReference type="EMBL" id="JAUEPP010000004">
    <property type="protein sequence ID" value="KAK3344737.1"/>
    <property type="molecule type" value="Genomic_DNA"/>
</dbReference>
<proteinExistence type="predicted"/>